<evidence type="ECO:0000313" key="1">
    <source>
        <dbReference type="EMBL" id="KEI70212.1"/>
    </source>
</evidence>
<dbReference type="EMBL" id="JOJP01000001">
    <property type="protein sequence ID" value="KEI70212.1"/>
    <property type="molecule type" value="Genomic_DNA"/>
</dbReference>
<dbReference type="AlphaFoldDB" id="A0A081K7T6"/>
<name>A0A081K7T6_9GAMM</name>
<dbReference type="eggNOG" id="ENOG5033BZN">
    <property type="taxonomic scope" value="Bacteria"/>
</dbReference>
<sequence length="73" mass="8504">MHKAVFSVKLNSDQVLEFYKGKKHSVRVRTESGQTMSIPYDIMLKFVTREGIYGRFQITYGDDGQFLDLVRLN</sequence>
<dbReference type="InterPro" id="IPR021363">
    <property type="entry name" value="DUF2835"/>
</dbReference>
<keyword evidence="2" id="KW-1185">Reference proteome</keyword>
<gene>
    <name evidence="1" type="ORF">GV64_05150</name>
</gene>
<dbReference type="Pfam" id="PF11197">
    <property type="entry name" value="DUF2835"/>
    <property type="match status" value="1"/>
</dbReference>
<organism evidence="1 2">
    <name type="scientific">Endozoicomonas elysicola</name>
    <dbReference type="NCBI Taxonomy" id="305900"/>
    <lineage>
        <taxon>Bacteria</taxon>
        <taxon>Pseudomonadati</taxon>
        <taxon>Pseudomonadota</taxon>
        <taxon>Gammaproteobacteria</taxon>
        <taxon>Oceanospirillales</taxon>
        <taxon>Endozoicomonadaceae</taxon>
        <taxon>Endozoicomonas</taxon>
    </lineage>
</organism>
<protein>
    <recommendedName>
        <fullName evidence="3">Topoisomerase II</fullName>
    </recommendedName>
</protein>
<accession>A0A081K7T6</accession>
<reference evidence="1 2" key="1">
    <citation type="submission" date="2014-06" db="EMBL/GenBank/DDBJ databases">
        <title>Whole Genome Sequences of Three Symbiotic Endozoicomonas Bacteria.</title>
        <authorList>
            <person name="Neave M.J."/>
            <person name="Apprill A."/>
            <person name="Voolstra C.R."/>
        </authorList>
    </citation>
    <scope>NUCLEOTIDE SEQUENCE [LARGE SCALE GENOMIC DNA]</scope>
    <source>
        <strain evidence="1 2">DSM 22380</strain>
    </source>
</reference>
<evidence type="ECO:0000313" key="2">
    <source>
        <dbReference type="Proteomes" id="UP000027997"/>
    </source>
</evidence>
<evidence type="ECO:0008006" key="3">
    <source>
        <dbReference type="Google" id="ProtNLM"/>
    </source>
</evidence>
<proteinExistence type="predicted"/>
<comment type="caution">
    <text evidence="1">The sequence shown here is derived from an EMBL/GenBank/DDBJ whole genome shotgun (WGS) entry which is preliminary data.</text>
</comment>
<dbReference type="Proteomes" id="UP000027997">
    <property type="component" value="Unassembled WGS sequence"/>
</dbReference>
<dbReference type="RefSeq" id="WP_020584003.1">
    <property type="nucleotide sequence ID" value="NZ_JOJP01000001.1"/>
</dbReference>